<dbReference type="Pfam" id="PF08386">
    <property type="entry name" value="Abhydrolase_4"/>
    <property type="match status" value="1"/>
</dbReference>
<evidence type="ECO:0000256" key="4">
    <source>
        <dbReference type="SAM" id="MobiDB-lite"/>
    </source>
</evidence>
<dbReference type="InterPro" id="IPR013595">
    <property type="entry name" value="Pept_S33_TAP-like_C"/>
</dbReference>
<dbReference type="OrthoDB" id="3930934at2"/>
<dbReference type="InterPro" id="IPR029058">
    <property type="entry name" value="AB_hydrolase_fold"/>
</dbReference>
<dbReference type="SUPFAM" id="SSF53474">
    <property type="entry name" value="alpha/beta-Hydrolases"/>
    <property type="match status" value="1"/>
</dbReference>
<keyword evidence="2 5" id="KW-0732">Signal</keyword>
<proteinExistence type="inferred from homology"/>
<sequence length="559" mass="60330">MKRIAGVVAGIAVLAGGLAPVDARAADASMSVTAEAGRQKVAWGPCPKEGGQLQLADVECASVRVPLDYRNPGGRSISVAINRVKAKVASGPEHLGTLVVNPGGPGASGRKLAALVSAGLPNGLGERYDVVGLDPRGVGGSQPSLHCVDPDAYYRAPRPDAVPQDAAEERTLLDRAKHYATRCGQQWGWFLPYLTTENSARDLDVVREALGEEKISYLGYSYGTYLGAVYATLFPDRVDRMVMDSTVDPTAVWYRANLAQDRAFERRHHDFLAWTAKNNAVYHLGATPGQTSEAYYAMRDRLRSRPAGGVVGPSELDDTFTMAGYSDRLWPELAAAWSAYRRRGDAKPLVDAFNKHGKTDLEDENGYAVYLGVQCRDAAWPRSWPKWRADMTRLHHRAPFMTWPNAWFNAPCLFWPTPGGTPVKVQGAPSLPPTLMIQSRRDAATPYEGALTMRRLFPKARMVVEEGGNHGVSLAGNRCVDARLAAYLADGTLPARDMTCAAQAAPRAAAARKAAAPKAVRRAGTQRAGTQRAGTERAGVKRAGVKRTGAERLTEVLAG</sequence>
<dbReference type="GO" id="GO:0016787">
    <property type="term" value="F:hydrolase activity"/>
    <property type="evidence" value="ECO:0007669"/>
    <property type="project" value="UniProtKB-KW"/>
</dbReference>
<evidence type="ECO:0000313" key="8">
    <source>
        <dbReference type="Proteomes" id="UP000198953"/>
    </source>
</evidence>
<protein>
    <submittedName>
        <fullName evidence="7">Alpha/beta hydrolase fold</fullName>
    </submittedName>
</protein>
<organism evidence="7 8">
    <name type="scientific">Nonomuraea pusilla</name>
    <dbReference type="NCBI Taxonomy" id="46177"/>
    <lineage>
        <taxon>Bacteria</taxon>
        <taxon>Bacillati</taxon>
        <taxon>Actinomycetota</taxon>
        <taxon>Actinomycetes</taxon>
        <taxon>Streptosporangiales</taxon>
        <taxon>Streptosporangiaceae</taxon>
        <taxon>Nonomuraea</taxon>
    </lineage>
</organism>
<dbReference type="RefSeq" id="WP_091100815.1">
    <property type="nucleotide sequence ID" value="NZ_FOBF01000006.1"/>
</dbReference>
<reference evidence="7 8" key="1">
    <citation type="submission" date="2016-10" db="EMBL/GenBank/DDBJ databases">
        <authorList>
            <person name="de Groot N.N."/>
        </authorList>
    </citation>
    <scope>NUCLEOTIDE SEQUENCE [LARGE SCALE GENOMIC DNA]</scope>
    <source>
        <strain evidence="7 8">DSM 43357</strain>
    </source>
</reference>
<keyword evidence="3 7" id="KW-0378">Hydrolase</keyword>
<evidence type="ECO:0000313" key="7">
    <source>
        <dbReference type="EMBL" id="SEL62941.1"/>
    </source>
</evidence>
<gene>
    <name evidence="7" type="ORF">SAMN05660976_02892</name>
</gene>
<evidence type="ECO:0000256" key="1">
    <source>
        <dbReference type="ARBA" id="ARBA00010088"/>
    </source>
</evidence>
<dbReference type="EMBL" id="FOBF01000006">
    <property type="protein sequence ID" value="SEL62941.1"/>
    <property type="molecule type" value="Genomic_DNA"/>
</dbReference>
<evidence type="ECO:0000259" key="6">
    <source>
        <dbReference type="Pfam" id="PF08386"/>
    </source>
</evidence>
<feature type="region of interest" description="Disordered" evidence="4">
    <location>
        <begin position="513"/>
        <end position="544"/>
    </location>
</feature>
<dbReference type="Proteomes" id="UP000198953">
    <property type="component" value="Unassembled WGS sequence"/>
</dbReference>
<evidence type="ECO:0000256" key="5">
    <source>
        <dbReference type="SAM" id="SignalP"/>
    </source>
</evidence>
<feature type="domain" description="Peptidase S33 tripeptidyl aminopeptidase-like C-terminal" evidence="6">
    <location>
        <begin position="403"/>
        <end position="500"/>
    </location>
</feature>
<feature type="signal peptide" evidence="5">
    <location>
        <begin position="1"/>
        <end position="25"/>
    </location>
</feature>
<dbReference type="PANTHER" id="PTHR43248:SF29">
    <property type="entry name" value="TRIPEPTIDYL AMINOPEPTIDASE"/>
    <property type="match status" value="1"/>
</dbReference>
<dbReference type="STRING" id="46177.SAMN05660976_02892"/>
<dbReference type="AlphaFoldDB" id="A0A1H7RRT4"/>
<evidence type="ECO:0000256" key="2">
    <source>
        <dbReference type="ARBA" id="ARBA00022729"/>
    </source>
</evidence>
<dbReference type="PANTHER" id="PTHR43248">
    <property type="entry name" value="2-SUCCINYL-6-HYDROXY-2,4-CYCLOHEXADIENE-1-CARBOXYLATE SYNTHASE"/>
    <property type="match status" value="1"/>
</dbReference>
<keyword evidence="8" id="KW-1185">Reference proteome</keyword>
<dbReference type="Gene3D" id="3.40.50.1820">
    <property type="entry name" value="alpha/beta hydrolase"/>
    <property type="match status" value="1"/>
</dbReference>
<accession>A0A1H7RRT4</accession>
<evidence type="ECO:0000256" key="3">
    <source>
        <dbReference type="ARBA" id="ARBA00022801"/>
    </source>
</evidence>
<name>A0A1H7RRT4_9ACTN</name>
<dbReference type="InterPro" id="IPR051601">
    <property type="entry name" value="Serine_prot/Carboxylest_S33"/>
</dbReference>
<comment type="similarity">
    <text evidence="1">Belongs to the peptidase S33 family.</text>
</comment>
<feature type="chain" id="PRO_5011491405" evidence="5">
    <location>
        <begin position="26"/>
        <end position="559"/>
    </location>
</feature>